<gene>
    <name evidence="3" type="ORF">NCTC13098_02511</name>
</gene>
<dbReference type="EMBL" id="LR131271">
    <property type="protein sequence ID" value="VDR26171.1"/>
    <property type="molecule type" value="Genomic_DNA"/>
</dbReference>
<feature type="domain" description="Bacterial virulence protein VirB8" evidence="2">
    <location>
        <begin position="12"/>
        <end position="56"/>
    </location>
</feature>
<reference evidence="3 4" key="1">
    <citation type="submission" date="2018-12" db="EMBL/GenBank/DDBJ databases">
        <authorList>
            <consortium name="Pathogen Informatics"/>
        </authorList>
    </citation>
    <scope>NUCLEOTIDE SEQUENCE [LARGE SCALE GENOMIC DNA]</scope>
    <source>
        <strain evidence="3 4">NCTC13098</strain>
    </source>
</reference>
<name>A0A3P8KIK7_RAOTE</name>
<evidence type="ECO:0000313" key="4">
    <source>
        <dbReference type="Proteomes" id="UP000274346"/>
    </source>
</evidence>
<accession>A0A3P8KIK7</accession>
<proteinExistence type="predicted"/>
<evidence type="ECO:0000313" key="3">
    <source>
        <dbReference type="EMBL" id="VDR26171.1"/>
    </source>
</evidence>
<dbReference type="Pfam" id="PF04335">
    <property type="entry name" value="VirB8"/>
    <property type="match status" value="1"/>
</dbReference>
<feature type="transmembrane region" description="Helical" evidence="1">
    <location>
        <begin position="29"/>
        <end position="53"/>
    </location>
</feature>
<keyword evidence="1" id="KW-0812">Transmembrane</keyword>
<dbReference type="InterPro" id="IPR007430">
    <property type="entry name" value="VirB8"/>
</dbReference>
<dbReference type="Proteomes" id="UP000274346">
    <property type="component" value="Chromosome"/>
</dbReference>
<organism evidence="3 4">
    <name type="scientific">Raoultella terrigena</name>
    <name type="common">Klebsiella terrigena</name>
    <dbReference type="NCBI Taxonomy" id="577"/>
    <lineage>
        <taxon>Bacteria</taxon>
        <taxon>Pseudomonadati</taxon>
        <taxon>Pseudomonadota</taxon>
        <taxon>Gammaproteobacteria</taxon>
        <taxon>Enterobacterales</taxon>
        <taxon>Enterobacteriaceae</taxon>
        <taxon>Klebsiella/Raoultella group</taxon>
        <taxon>Raoultella</taxon>
    </lineage>
</organism>
<sequence length="72" mass="8017">MSDIQHIINVSRSFESILLEKEERSRKTAWRVAAAGLILAALSITAMIILLPLKPLTLNCGRWINKAVVMSI</sequence>
<keyword evidence="1" id="KW-0472">Membrane</keyword>
<evidence type="ECO:0000259" key="2">
    <source>
        <dbReference type="Pfam" id="PF04335"/>
    </source>
</evidence>
<protein>
    <recommendedName>
        <fullName evidence="2">Bacterial virulence protein VirB8 domain-containing protein</fullName>
    </recommendedName>
</protein>
<dbReference type="GO" id="GO:0016020">
    <property type="term" value="C:membrane"/>
    <property type="evidence" value="ECO:0007669"/>
    <property type="project" value="InterPro"/>
</dbReference>
<dbReference type="KEGG" id="rtg:NCTC13098_02511"/>
<evidence type="ECO:0000256" key="1">
    <source>
        <dbReference type="SAM" id="Phobius"/>
    </source>
</evidence>
<keyword evidence="1" id="KW-1133">Transmembrane helix</keyword>
<dbReference type="AlphaFoldDB" id="A0A3P8KIK7"/>